<dbReference type="GO" id="GO:0016491">
    <property type="term" value="F:oxidoreductase activity"/>
    <property type="evidence" value="ECO:0007669"/>
    <property type="project" value="UniProtKB-KW"/>
</dbReference>
<dbReference type="SUPFAM" id="SSF50129">
    <property type="entry name" value="GroES-like"/>
    <property type="match status" value="1"/>
</dbReference>
<keyword evidence="3" id="KW-1185">Reference proteome</keyword>
<feature type="domain" description="Enoyl reductase (ER)" evidence="1">
    <location>
        <begin position="30"/>
        <end position="335"/>
    </location>
</feature>
<dbReference type="PANTHER" id="PTHR43677:SF4">
    <property type="entry name" value="QUINONE OXIDOREDUCTASE-LIKE PROTEIN 2"/>
    <property type="match status" value="1"/>
</dbReference>
<dbReference type="Pfam" id="PF00107">
    <property type="entry name" value="ADH_zinc_N"/>
    <property type="match status" value="1"/>
</dbReference>
<dbReference type="Pfam" id="PF08240">
    <property type="entry name" value="ADH_N"/>
    <property type="match status" value="1"/>
</dbReference>
<keyword evidence="2" id="KW-0560">Oxidoreductase</keyword>
<dbReference type="SUPFAM" id="SSF51735">
    <property type="entry name" value="NAD(P)-binding Rossmann-fold domains"/>
    <property type="match status" value="1"/>
</dbReference>
<dbReference type="InterPro" id="IPR020843">
    <property type="entry name" value="ER"/>
</dbReference>
<dbReference type="Gene3D" id="3.40.50.720">
    <property type="entry name" value="NAD(P)-binding Rossmann-like Domain"/>
    <property type="match status" value="1"/>
</dbReference>
<dbReference type="Gene3D" id="3.90.180.10">
    <property type="entry name" value="Medium-chain alcohol dehydrogenases, catalytic domain"/>
    <property type="match status" value="1"/>
</dbReference>
<accession>A0ABV5XM82</accession>
<protein>
    <submittedName>
        <fullName evidence="2">NADPH:quinone oxidoreductase family protein</fullName>
        <ecNumber evidence="2">1.-.-.-</ecNumber>
    </submittedName>
</protein>
<evidence type="ECO:0000313" key="2">
    <source>
        <dbReference type="EMBL" id="MFB9783585.1"/>
    </source>
</evidence>
<dbReference type="InterPro" id="IPR051397">
    <property type="entry name" value="Zn-ADH-like_protein"/>
</dbReference>
<dbReference type="InterPro" id="IPR013154">
    <property type="entry name" value="ADH-like_N"/>
</dbReference>
<name>A0ABV5XM82_9NOCA</name>
<dbReference type="PANTHER" id="PTHR43677">
    <property type="entry name" value="SHORT-CHAIN DEHYDROGENASE/REDUCTASE"/>
    <property type="match status" value="1"/>
</dbReference>
<dbReference type="SMART" id="SM00829">
    <property type="entry name" value="PKS_ER"/>
    <property type="match status" value="1"/>
</dbReference>
<dbReference type="EC" id="1.-.-.-" evidence="2"/>
<reference evidence="2 3" key="1">
    <citation type="submission" date="2024-09" db="EMBL/GenBank/DDBJ databases">
        <authorList>
            <person name="Sun Q."/>
            <person name="Mori K."/>
        </authorList>
    </citation>
    <scope>NUCLEOTIDE SEQUENCE [LARGE SCALE GENOMIC DNA]</scope>
    <source>
        <strain evidence="2 3">JCM 11411</strain>
    </source>
</reference>
<proteinExistence type="predicted"/>
<sequence>MSTVDGAEMATEGRSWRAHEFGDPQDVLKLENVTWEPPTPDRLLVRVAACGVGLPDLLMVQGRYPLTRTPPIQPGQEVVGVVVEAGADAHFRVGDRVMGLTPFPEGHGGFGDHAYVRASKALLAPSTLSDAEAAGFMIGFRTAHAALISRLTVHAGQTVAVLGASGSSGLAAIALAKAVGARVIAVGSSVEKLTYCAEAGADDCINHRTSDVGDELLALTGGIGVDILFDPVGGAVAVQAIKGVRSRGSVAVIGFASGSWIDAAMDDVVLRNLALVGVFAGGFSVEEDAEMNRTLLEMAEQGRIRPALGSSYAFAEVPDVLHRLEQGIPPGKITVHVDGS</sequence>
<dbReference type="Proteomes" id="UP001589587">
    <property type="component" value="Unassembled WGS sequence"/>
</dbReference>
<dbReference type="InterPro" id="IPR013149">
    <property type="entry name" value="ADH-like_C"/>
</dbReference>
<gene>
    <name evidence="2" type="ORF">ACFFQ6_28175</name>
</gene>
<dbReference type="InterPro" id="IPR036291">
    <property type="entry name" value="NAD(P)-bd_dom_sf"/>
</dbReference>
<dbReference type="CDD" id="cd08241">
    <property type="entry name" value="QOR1"/>
    <property type="match status" value="1"/>
</dbReference>
<dbReference type="RefSeq" id="WP_214514698.1">
    <property type="nucleotide sequence ID" value="NZ_JBHMAS010000071.1"/>
</dbReference>
<dbReference type="InterPro" id="IPR011032">
    <property type="entry name" value="GroES-like_sf"/>
</dbReference>
<comment type="caution">
    <text evidence="2">The sequence shown here is derived from an EMBL/GenBank/DDBJ whole genome shotgun (WGS) entry which is preliminary data.</text>
</comment>
<evidence type="ECO:0000313" key="3">
    <source>
        <dbReference type="Proteomes" id="UP001589587"/>
    </source>
</evidence>
<dbReference type="EMBL" id="JBHMAS010000071">
    <property type="protein sequence ID" value="MFB9783585.1"/>
    <property type="molecule type" value="Genomic_DNA"/>
</dbReference>
<organism evidence="2 3">
    <name type="scientific">Rhodococcus baikonurensis</name>
    <dbReference type="NCBI Taxonomy" id="172041"/>
    <lineage>
        <taxon>Bacteria</taxon>
        <taxon>Bacillati</taxon>
        <taxon>Actinomycetota</taxon>
        <taxon>Actinomycetes</taxon>
        <taxon>Mycobacteriales</taxon>
        <taxon>Nocardiaceae</taxon>
        <taxon>Rhodococcus</taxon>
        <taxon>Rhodococcus erythropolis group</taxon>
    </lineage>
</organism>
<evidence type="ECO:0000259" key="1">
    <source>
        <dbReference type="SMART" id="SM00829"/>
    </source>
</evidence>